<dbReference type="SUPFAM" id="SSF55895">
    <property type="entry name" value="Ribonuclease Rh-like"/>
    <property type="match status" value="1"/>
</dbReference>
<keyword evidence="1" id="KW-0378">Hydrolase</keyword>
<dbReference type="GO" id="GO:0033897">
    <property type="term" value="F:ribonuclease T2 activity"/>
    <property type="evidence" value="ECO:0007669"/>
    <property type="project" value="InterPro"/>
</dbReference>
<keyword evidence="2" id="KW-0456">Lyase</keyword>
<gene>
    <name evidence="3" type="ORF">DM860_006332</name>
</gene>
<dbReference type="AlphaFoldDB" id="A0A328D363"/>
<dbReference type="EMBL" id="NQVE01000194">
    <property type="protein sequence ID" value="RAL40262.1"/>
    <property type="molecule type" value="Genomic_DNA"/>
</dbReference>
<evidence type="ECO:0000256" key="1">
    <source>
        <dbReference type="ARBA" id="ARBA00022759"/>
    </source>
</evidence>
<reference evidence="3 4" key="1">
    <citation type="submission" date="2018-06" db="EMBL/GenBank/DDBJ databases">
        <title>The Genome of Cuscuta australis (Dodder) Provides Insight into the Evolution of Plant Parasitism.</title>
        <authorList>
            <person name="Liu H."/>
        </authorList>
    </citation>
    <scope>NUCLEOTIDE SEQUENCE [LARGE SCALE GENOMIC DNA]</scope>
    <source>
        <strain evidence="4">cv. Yunnan</strain>
        <tissue evidence="3">Vines</tissue>
    </source>
</reference>
<dbReference type="GO" id="GO:0003723">
    <property type="term" value="F:RNA binding"/>
    <property type="evidence" value="ECO:0007669"/>
    <property type="project" value="InterPro"/>
</dbReference>
<protein>
    <submittedName>
        <fullName evidence="3">Uncharacterized protein</fullName>
    </submittedName>
</protein>
<keyword evidence="1" id="KW-0540">Nuclease</keyword>
<name>A0A328D363_9ASTE</name>
<sequence length="221" mass="25328">MASFGTFSAGCFGHSLLPVQSSPHMPTHPRVVVPGVVKSFDRLIGVHEGCKNVVGDFNRLVIHWLGPEARNCRRGTIYEPKDCPPGSDLDKELLREWPSLFVPNQDAWRKTRWNRHGDRQSWFDQETFFRNACSLSRYYNLTNIMHEVRQESASKIEDGFSWGEDAAEDLLSENTLRLGKKPKLTFDEDLVCLVVCRLRNLKWRGQGGAQKRGHQERCEGE</sequence>
<keyword evidence="4" id="KW-1185">Reference proteome</keyword>
<keyword evidence="1" id="KW-0255">Endonuclease</keyword>
<accession>A0A328D363</accession>
<comment type="caution">
    <text evidence="3">The sequence shown here is derived from an EMBL/GenBank/DDBJ whole genome shotgun (WGS) entry which is preliminary data.</text>
</comment>
<dbReference type="Proteomes" id="UP000249390">
    <property type="component" value="Unassembled WGS sequence"/>
</dbReference>
<organism evidence="3 4">
    <name type="scientific">Cuscuta australis</name>
    <dbReference type="NCBI Taxonomy" id="267555"/>
    <lineage>
        <taxon>Eukaryota</taxon>
        <taxon>Viridiplantae</taxon>
        <taxon>Streptophyta</taxon>
        <taxon>Embryophyta</taxon>
        <taxon>Tracheophyta</taxon>
        <taxon>Spermatophyta</taxon>
        <taxon>Magnoliopsida</taxon>
        <taxon>eudicotyledons</taxon>
        <taxon>Gunneridae</taxon>
        <taxon>Pentapetalae</taxon>
        <taxon>asterids</taxon>
        <taxon>lamiids</taxon>
        <taxon>Solanales</taxon>
        <taxon>Convolvulaceae</taxon>
        <taxon>Cuscuteae</taxon>
        <taxon>Cuscuta</taxon>
        <taxon>Cuscuta subgen. Grammica</taxon>
        <taxon>Cuscuta sect. Cleistogrammica</taxon>
    </lineage>
</organism>
<evidence type="ECO:0000313" key="3">
    <source>
        <dbReference type="EMBL" id="RAL40262.1"/>
    </source>
</evidence>
<dbReference type="Gene3D" id="3.90.730.10">
    <property type="entry name" value="Ribonuclease T2-like"/>
    <property type="match status" value="1"/>
</dbReference>
<evidence type="ECO:0000256" key="2">
    <source>
        <dbReference type="ARBA" id="ARBA00023239"/>
    </source>
</evidence>
<dbReference type="InterPro" id="IPR036430">
    <property type="entry name" value="RNase_T2-like_sf"/>
</dbReference>
<proteinExistence type="predicted"/>
<evidence type="ECO:0000313" key="4">
    <source>
        <dbReference type="Proteomes" id="UP000249390"/>
    </source>
</evidence>